<evidence type="ECO:0000313" key="2">
    <source>
        <dbReference type="EMBL" id="PII36522.1"/>
    </source>
</evidence>
<keyword evidence="1" id="KW-1133">Transmembrane helix</keyword>
<feature type="transmembrane region" description="Helical" evidence="1">
    <location>
        <begin position="35"/>
        <end position="57"/>
    </location>
</feature>
<accession>A0A2G7T9B6</accession>
<protein>
    <submittedName>
        <fullName evidence="2">Uncharacterized protein</fullName>
    </submittedName>
</protein>
<dbReference type="AlphaFoldDB" id="A0A2G7T9B6"/>
<sequence>MYETARIPSDSTFSKVCLTKDVQSHSEMVRMKSTILVYLAVVVALQSVIIIKLNLIISDYLFCSAMLEARYPATGLFPAWATKTLAA</sequence>
<keyword evidence="1" id="KW-0472">Membrane</keyword>
<dbReference type="EMBL" id="PEKC01000016">
    <property type="protein sequence ID" value="PII36522.1"/>
    <property type="molecule type" value="Genomic_DNA"/>
</dbReference>
<gene>
    <name evidence="2" type="ORF">CTI11_06665</name>
</gene>
<proteinExistence type="predicted"/>
<keyword evidence="1" id="KW-0812">Transmembrane</keyword>
<organism evidence="2">
    <name type="scientific">Chryseobacterium sp. B5</name>
    <dbReference type="NCBI Taxonomy" id="2050562"/>
    <lineage>
        <taxon>Bacteria</taxon>
        <taxon>Pseudomonadati</taxon>
        <taxon>Bacteroidota</taxon>
        <taxon>Flavobacteriia</taxon>
        <taxon>Flavobacteriales</taxon>
        <taxon>Weeksellaceae</taxon>
        <taxon>Chryseobacterium group</taxon>
        <taxon>Chryseobacterium</taxon>
    </lineage>
</organism>
<name>A0A2G7T9B6_9FLAO</name>
<comment type="caution">
    <text evidence="2">The sequence shown here is derived from an EMBL/GenBank/DDBJ whole genome shotgun (WGS) entry which is preliminary data.</text>
</comment>
<reference evidence="2" key="1">
    <citation type="submission" date="2017-10" db="EMBL/GenBank/DDBJ databases">
        <title>Chryseobacterium sp. B5 is a hydrocarbonoclastic and plant growth promoting bacterium.</title>
        <authorList>
            <person name="Thijs S."/>
            <person name="Gkorezis P."/>
            <person name="Van Hamme J."/>
        </authorList>
    </citation>
    <scope>NUCLEOTIDE SEQUENCE</scope>
    <source>
        <strain evidence="2">B5</strain>
    </source>
</reference>
<evidence type="ECO:0000256" key="1">
    <source>
        <dbReference type="SAM" id="Phobius"/>
    </source>
</evidence>